<dbReference type="OrthoDB" id="10255128at2759"/>
<dbReference type="GeneID" id="36585048"/>
<evidence type="ECO:0000313" key="3">
    <source>
        <dbReference type="Proteomes" id="UP000235371"/>
    </source>
</evidence>
<dbReference type="InParanoid" id="A0A2J6T9I7"/>
<gene>
    <name evidence="2" type="ORF">K444DRAFT_562040</name>
</gene>
<protein>
    <submittedName>
        <fullName evidence="2">DUF500-domain-containing protein</fullName>
    </submittedName>
</protein>
<evidence type="ECO:0000313" key="2">
    <source>
        <dbReference type="EMBL" id="PMD59658.1"/>
    </source>
</evidence>
<reference evidence="2 3" key="1">
    <citation type="submission" date="2016-04" db="EMBL/GenBank/DDBJ databases">
        <title>A degradative enzymes factory behind the ericoid mycorrhizal symbiosis.</title>
        <authorList>
            <consortium name="DOE Joint Genome Institute"/>
            <person name="Martino E."/>
            <person name="Morin E."/>
            <person name="Grelet G."/>
            <person name="Kuo A."/>
            <person name="Kohler A."/>
            <person name="Daghino S."/>
            <person name="Barry K."/>
            <person name="Choi C."/>
            <person name="Cichocki N."/>
            <person name="Clum A."/>
            <person name="Copeland A."/>
            <person name="Hainaut M."/>
            <person name="Haridas S."/>
            <person name="Labutti K."/>
            <person name="Lindquist E."/>
            <person name="Lipzen A."/>
            <person name="Khouja H.-R."/>
            <person name="Murat C."/>
            <person name="Ohm R."/>
            <person name="Olson A."/>
            <person name="Spatafora J."/>
            <person name="Veneault-Fourrey C."/>
            <person name="Henrissat B."/>
            <person name="Grigoriev I."/>
            <person name="Martin F."/>
            <person name="Perotto S."/>
        </authorList>
    </citation>
    <scope>NUCLEOTIDE SEQUENCE [LARGE SCALE GENOMIC DNA]</scope>
    <source>
        <strain evidence="2 3">E</strain>
    </source>
</reference>
<evidence type="ECO:0000259" key="1">
    <source>
        <dbReference type="Pfam" id="PF04366"/>
    </source>
</evidence>
<dbReference type="InterPro" id="IPR007461">
    <property type="entry name" value="Ysc84_actin-binding"/>
</dbReference>
<dbReference type="AlphaFoldDB" id="A0A2J6T9I7"/>
<dbReference type="Pfam" id="PF04366">
    <property type="entry name" value="Ysc84"/>
    <property type="match status" value="1"/>
</dbReference>
<proteinExistence type="predicted"/>
<dbReference type="GO" id="GO:0035091">
    <property type="term" value="F:phosphatidylinositol binding"/>
    <property type="evidence" value="ECO:0007669"/>
    <property type="project" value="TreeGrafter"/>
</dbReference>
<dbReference type="CDD" id="cd11524">
    <property type="entry name" value="SYLF"/>
    <property type="match status" value="1"/>
</dbReference>
<dbReference type="Proteomes" id="UP000235371">
    <property type="component" value="Unassembled WGS sequence"/>
</dbReference>
<dbReference type="PANTHER" id="PTHR15629">
    <property type="entry name" value="SH3YL1 PROTEIN"/>
    <property type="match status" value="1"/>
</dbReference>
<accession>A0A2J6T9I7</accession>
<name>A0A2J6T9I7_9HELO</name>
<feature type="domain" description="Ysc84 actin-binding" evidence="1">
    <location>
        <begin position="80"/>
        <end position="204"/>
    </location>
</feature>
<organism evidence="2 3">
    <name type="scientific">Hyaloscypha bicolor E</name>
    <dbReference type="NCBI Taxonomy" id="1095630"/>
    <lineage>
        <taxon>Eukaryota</taxon>
        <taxon>Fungi</taxon>
        <taxon>Dikarya</taxon>
        <taxon>Ascomycota</taxon>
        <taxon>Pezizomycotina</taxon>
        <taxon>Leotiomycetes</taxon>
        <taxon>Helotiales</taxon>
        <taxon>Hyaloscyphaceae</taxon>
        <taxon>Hyaloscypha</taxon>
        <taxon>Hyaloscypha bicolor</taxon>
    </lineage>
</organism>
<sequence length="229" mass="23966">MGFFKASGLRKECDKAAQILKSFVDKGKIPKQAIADAKGVAIFTGFRAGMYLAGAGGSGVVVARLPDGSWSPPSAFSVRSGSFGIVYGVDVYDCVCVLNTQAAVEAYAKTEVSLGGAVALAAGPIGVTTNTRNDKPVWVYTKSRGLFGGLTVDGTVIKERPETNANFYGSKITSEQILKGEVAPQDGVTKWPVAATQLTEVLRMAEGKAVDLTVLQEIGTEPTPGDLQE</sequence>
<dbReference type="EMBL" id="KZ613813">
    <property type="protein sequence ID" value="PMD59658.1"/>
    <property type="molecule type" value="Genomic_DNA"/>
</dbReference>
<dbReference type="InterPro" id="IPR051702">
    <property type="entry name" value="SH3_domain_YSC84-like"/>
</dbReference>
<keyword evidence="3" id="KW-1185">Reference proteome</keyword>
<dbReference type="STRING" id="1095630.A0A2J6T9I7"/>
<dbReference type="RefSeq" id="XP_024736562.1">
    <property type="nucleotide sequence ID" value="XM_024876971.1"/>
</dbReference>
<dbReference type="PANTHER" id="PTHR15629:SF8">
    <property type="entry name" value="DUF500 DOMAIN PROTEIN (AFU_ORTHOLOGUE AFUA_5G07310)"/>
    <property type="match status" value="1"/>
</dbReference>